<gene>
    <name evidence="2" type="ORF">C8Q71DRAFT_769553</name>
</gene>
<protein>
    <submittedName>
        <fullName evidence="2">Uncharacterized protein</fullName>
    </submittedName>
</protein>
<evidence type="ECO:0000256" key="1">
    <source>
        <dbReference type="SAM" id="MobiDB-lite"/>
    </source>
</evidence>
<reference evidence="2 3" key="1">
    <citation type="journal article" date="2021" name="Environ. Microbiol.">
        <title>Gene family expansions and transcriptome signatures uncover fungal adaptations to wood decay.</title>
        <authorList>
            <person name="Hage H."/>
            <person name="Miyauchi S."/>
            <person name="Viragh M."/>
            <person name="Drula E."/>
            <person name="Min B."/>
            <person name="Chaduli D."/>
            <person name="Navarro D."/>
            <person name="Favel A."/>
            <person name="Norest M."/>
            <person name="Lesage-Meessen L."/>
            <person name="Balint B."/>
            <person name="Merenyi Z."/>
            <person name="de Eugenio L."/>
            <person name="Morin E."/>
            <person name="Martinez A.T."/>
            <person name="Baldrian P."/>
            <person name="Stursova M."/>
            <person name="Martinez M.J."/>
            <person name="Novotny C."/>
            <person name="Magnuson J.K."/>
            <person name="Spatafora J.W."/>
            <person name="Maurice S."/>
            <person name="Pangilinan J."/>
            <person name="Andreopoulos W."/>
            <person name="LaButti K."/>
            <person name="Hundley H."/>
            <person name="Na H."/>
            <person name="Kuo A."/>
            <person name="Barry K."/>
            <person name="Lipzen A."/>
            <person name="Henrissat B."/>
            <person name="Riley R."/>
            <person name="Ahrendt S."/>
            <person name="Nagy L.G."/>
            <person name="Grigoriev I.V."/>
            <person name="Martin F."/>
            <person name="Rosso M.N."/>
        </authorList>
    </citation>
    <scope>NUCLEOTIDE SEQUENCE [LARGE SCALE GENOMIC DNA]</scope>
    <source>
        <strain evidence="2 3">CIRM-BRFM 1785</strain>
    </source>
</reference>
<organism evidence="2 3">
    <name type="scientific">Rhodofomes roseus</name>
    <dbReference type="NCBI Taxonomy" id="34475"/>
    <lineage>
        <taxon>Eukaryota</taxon>
        <taxon>Fungi</taxon>
        <taxon>Dikarya</taxon>
        <taxon>Basidiomycota</taxon>
        <taxon>Agaricomycotina</taxon>
        <taxon>Agaricomycetes</taxon>
        <taxon>Polyporales</taxon>
        <taxon>Rhodofomes</taxon>
    </lineage>
</organism>
<evidence type="ECO:0000313" key="3">
    <source>
        <dbReference type="Proteomes" id="UP000814176"/>
    </source>
</evidence>
<accession>A0ABQ8KAW7</accession>
<keyword evidence="3" id="KW-1185">Reference proteome</keyword>
<dbReference type="Proteomes" id="UP000814176">
    <property type="component" value="Unassembled WGS sequence"/>
</dbReference>
<dbReference type="EMBL" id="JADCUA010000015">
    <property type="protein sequence ID" value="KAH9834544.1"/>
    <property type="molecule type" value="Genomic_DNA"/>
</dbReference>
<name>A0ABQ8KAW7_9APHY</name>
<proteinExistence type="predicted"/>
<sequence length="199" mass="22308">MFLTFSANKRRDDASLLQRNAPIEGEEPPATPKPPSYAIAVDVYVHQVTEKDEAQGTETWVVEGRPERHLARGHVLTLRHEHHVLGSGRISKVTGLTRHWVTFRLAGTREGAQIRVPIPWAGLSGLYCYTHTTAYHTLSQTPEPHAVFRGTPPFADPEENPYEFELSPGKLLRLRAKFVSNREVESTSEMLGNDSICNT</sequence>
<feature type="region of interest" description="Disordered" evidence="1">
    <location>
        <begin position="14"/>
        <end position="35"/>
    </location>
</feature>
<dbReference type="RefSeq" id="XP_047777075.1">
    <property type="nucleotide sequence ID" value="XM_047924291.1"/>
</dbReference>
<comment type="caution">
    <text evidence="2">The sequence shown here is derived from an EMBL/GenBank/DDBJ whole genome shotgun (WGS) entry which is preliminary data.</text>
</comment>
<dbReference type="GeneID" id="72005023"/>
<evidence type="ECO:0000313" key="2">
    <source>
        <dbReference type="EMBL" id="KAH9834544.1"/>
    </source>
</evidence>